<keyword evidence="2 5" id="KW-0812">Transmembrane</keyword>
<protein>
    <submittedName>
        <fullName evidence="6">Sll1150 protein</fullName>
    </submittedName>
</protein>
<feature type="transmembrane region" description="Helical" evidence="5">
    <location>
        <begin position="125"/>
        <end position="144"/>
    </location>
</feature>
<feature type="transmembrane region" description="Helical" evidence="5">
    <location>
        <begin position="38"/>
        <end position="60"/>
    </location>
</feature>
<dbReference type="EnsemblBacteria" id="BAA17845">
    <property type="protein sequence ID" value="BAA17845"/>
    <property type="gene ID" value="BAA17845"/>
</dbReference>
<evidence type="ECO:0000313" key="6">
    <source>
        <dbReference type="EMBL" id="BAA17845.1"/>
    </source>
</evidence>
<dbReference type="DNASU" id="954501"/>
<dbReference type="InParanoid" id="P73793"/>
<evidence type="ECO:0000256" key="5">
    <source>
        <dbReference type="SAM" id="Phobius"/>
    </source>
</evidence>
<dbReference type="STRING" id="1148.gene:10498713"/>
<evidence type="ECO:0000313" key="7">
    <source>
        <dbReference type="Proteomes" id="UP000001425"/>
    </source>
</evidence>
<feature type="transmembrane region" description="Helical" evidence="5">
    <location>
        <begin position="66"/>
        <end position="85"/>
    </location>
</feature>
<reference evidence="6 7" key="2">
    <citation type="journal article" date="1996" name="DNA Res.">
        <title>Sequence analysis of the genome of the unicellular cyanobacterium Synechocystis sp. strain PCC6803. II. Sequence determination of the entire genome and assignment of potential protein-coding regions.</title>
        <authorList>
            <person name="Kaneko T."/>
            <person name="Sato S."/>
            <person name="Kotani H."/>
            <person name="Tanaka A."/>
            <person name="Asamizu E."/>
            <person name="Nakamura Y."/>
            <person name="Miyajima N."/>
            <person name="Hirosawa M."/>
            <person name="Sugiura M."/>
            <person name="Sasamoto S."/>
            <person name="Kimura T."/>
            <person name="Hosouchi T."/>
            <person name="Matsuno A."/>
            <person name="Muraki A."/>
            <person name="Nakazaki N."/>
            <person name="Naruo K."/>
            <person name="Okumura S."/>
            <person name="Shimpo S."/>
            <person name="Takeuchi C."/>
            <person name="Wada T."/>
            <person name="Watanabe A."/>
            <person name="Yamada M."/>
            <person name="Yasuda M."/>
            <person name="Tabata S."/>
        </authorList>
    </citation>
    <scope>NUCLEOTIDE SEQUENCE [LARGE SCALE GENOMIC DNA]</scope>
    <source>
        <strain evidence="7">ATCC 27184 / PCC 6803 / Kazusa</strain>
    </source>
</reference>
<reference evidence="6 7" key="1">
    <citation type="journal article" date="1995" name="DNA Res.">
        <title>Sequence analysis of the genome of the unicellular cyanobacterium Synechocystis sp. strain PCC6803. I. Sequence features in the 1 Mb region from map positions 64% to 92% of the genome.</title>
        <authorList>
            <person name="Kaneko T."/>
            <person name="Tanaka A."/>
            <person name="Sato S."/>
            <person name="Kotani H."/>
            <person name="Sazuka T."/>
            <person name="Miyajima N."/>
            <person name="Sugiura M."/>
            <person name="Tabata S."/>
        </authorList>
    </citation>
    <scope>NUCLEOTIDE SEQUENCE [LARGE SCALE GENOMIC DNA]</scope>
    <source>
        <strain evidence="7">ATCC 27184 / PCC 6803 / Kazusa</strain>
    </source>
</reference>
<feature type="transmembrane region" description="Helical" evidence="5">
    <location>
        <begin position="165"/>
        <end position="187"/>
    </location>
</feature>
<dbReference type="GO" id="GO:0030162">
    <property type="term" value="P:regulation of proteolysis"/>
    <property type="evidence" value="ECO:0000318"/>
    <property type="project" value="GO_Central"/>
</dbReference>
<proteinExistence type="predicted"/>
<evidence type="ECO:0000256" key="4">
    <source>
        <dbReference type="ARBA" id="ARBA00023136"/>
    </source>
</evidence>
<dbReference type="EMBL" id="BA000022">
    <property type="protein sequence ID" value="BAA17845.1"/>
    <property type="molecule type" value="Genomic_DNA"/>
</dbReference>
<sequence length="252" mass="26696">MIILVKNPLFMSNTSNFRQIMAEAKGQSLIGPNVIKNALPYLGGGLVLTAAGTFGGLSVMQGNPGLFMTTFWVALIGNFILFFVAMRVAQSGNNATALPLLTLYSLLSGYTLSGIIYLALQTSGVGIQGIGVAALGCGVTFVVARSIGSNLSEEDGIALSKTVSLALIGLVVVMLLQVVLGFFGVITPTFLEVAISGFGVLLFAGVSVVDFFVLPRTYRDDQYLAASLSMYLTYINLFIFILRLLIALNGRD</sequence>
<keyword evidence="4 5" id="KW-0472">Membrane</keyword>
<evidence type="ECO:0000256" key="1">
    <source>
        <dbReference type="ARBA" id="ARBA00004141"/>
    </source>
</evidence>
<dbReference type="eggNOG" id="COG0670">
    <property type="taxonomic scope" value="Bacteria"/>
</dbReference>
<dbReference type="Pfam" id="PF01027">
    <property type="entry name" value="Bax1-I"/>
    <property type="match status" value="1"/>
</dbReference>
<dbReference type="GO" id="GO:0005886">
    <property type="term" value="C:plasma membrane"/>
    <property type="evidence" value="ECO:0000318"/>
    <property type="project" value="GO_Central"/>
</dbReference>
<name>P73793_SYNY3</name>
<dbReference type="PaxDb" id="1148-1652927"/>
<dbReference type="PIR" id="S74884">
    <property type="entry name" value="S74884"/>
</dbReference>
<dbReference type="IntAct" id="P73793">
    <property type="interactions" value="1"/>
</dbReference>
<feature type="transmembrane region" description="Helical" evidence="5">
    <location>
        <begin position="97"/>
        <end position="119"/>
    </location>
</feature>
<comment type="subcellular location">
    <subcellularLocation>
        <location evidence="1">Membrane</location>
        <topology evidence="1">Multi-pass membrane protein</topology>
    </subcellularLocation>
</comment>
<keyword evidence="3 5" id="KW-1133">Transmembrane helix</keyword>
<dbReference type="InterPro" id="IPR006214">
    <property type="entry name" value="Bax_inhibitor_1-related"/>
</dbReference>
<dbReference type="FunCoup" id="P73793">
    <property type="interactions" value="256"/>
</dbReference>
<dbReference type="Proteomes" id="UP000001425">
    <property type="component" value="Chromosome"/>
</dbReference>
<organism evidence="6 7">
    <name type="scientific">Synechocystis sp. (strain ATCC 27184 / PCC 6803 / Kazusa)</name>
    <dbReference type="NCBI Taxonomy" id="1111708"/>
    <lineage>
        <taxon>Bacteria</taxon>
        <taxon>Bacillati</taxon>
        <taxon>Cyanobacteriota</taxon>
        <taxon>Cyanophyceae</taxon>
        <taxon>Synechococcales</taxon>
        <taxon>Merismopediaceae</taxon>
        <taxon>Synechocystis</taxon>
    </lineage>
</organism>
<dbReference type="KEGG" id="syn:sll1150"/>
<evidence type="ECO:0000256" key="3">
    <source>
        <dbReference type="ARBA" id="ARBA00022989"/>
    </source>
</evidence>
<keyword evidence="7" id="KW-1185">Reference proteome</keyword>
<feature type="transmembrane region" description="Helical" evidence="5">
    <location>
        <begin position="223"/>
        <end position="246"/>
    </location>
</feature>
<feature type="transmembrane region" description="Helical" evidence="5">
    <location>
        <begin position="193"/>
        <end position="214"/>
    </location>
</feature>
<evidence type="ECO:0000256" key="2">
    <source>
        <dbReference type="ARBA" id="ARBA00022692"/>
    </source>
</evidence>
<dbReference type="AlphaFoldDB" id="P73793"/>
<gene>
    <name evidence="6" type="ordered locus">sll1150</name>
</gene>
<accession>P73793</accession>
<dbReference type="GO" id="GO:0005262">
    <property type="term" value="F:calcium channel activity"/>
    <property type="evidence" value="ECO:0000318"/>
    <property type="project" value="GO_Central"/>
</dbReference>